<reference evidence="1 2" key="1">
    <citation type="journal article" date="2019" name="Sci. Rep.">
        <title>Orb-weaving spider Araneus ventricosus genome elucidates the spidroin gene catalogue.</title>
        <authorList>
            <person name="Kono N."/>
            <person name="Nakamura H."/>
            <person name="Ohtoshi R."/>
            <person name="Moran D.A.P."/>
            <person name="Shinohara A."/>
            <person name="Yoshida Y."/>
            <person name="Fujiwara M."/>
            <person name="Mori M."/>
            <person name="Tomita M."/>
            <person name="Arakawa K."/>
        </authorList>
    </citation>
    <scope>NUCLEOTIDE SEQUENCE [LARGE SCALE GENOMIC DNA]</scope>
</reference>
<name>A0A4Y2L4L3_ARAVE</name>
<gene>
    <name evidence="1" type="ORF">AVEN_166020_1</name>
</gene>
<evidence type="ECO:0000313" key="2">
    <source>
        <dbReference type="Proteomes" id="UP000499080"/>
    </source>
</evidence>
<dbReference type="Proteomes" id="UP000499080">
    <property type="component" value="Unassembled WGS sequence"/>
</dbReference>
<evidence type="ECO:0000313" key="1">
    <source>
        <dbReference type="EMBL" id="GBN09538.1"/>
    </source>
</evidence>
<organism evidence="1 2">
    <name type="scientific">Araneus ventricosus</name>
    <name type="common">Orbweaver spider</name>
    <name type="synonym">Epeira ventricosa</name>
    <dbReference type="NCBI Taxonomy" id="182803"/>
    <lineage>
        <taxon>Eukaryota</taxon>
        <taxon>Metazoa</taxon>
        <taxon>Ecdysozoa</taxon>
        <taxon>Arthropoda</taxon>
        <taxon>Chelicerata</taxon>
        <taxon>Arachnida</taxon>
        <taxon>Araneae</taxon>
        <taxon>Araneomorphae</taxon>
        <taxon>Entelegynae</taxon>
        <taxon>Araneoidea</taxon>
        <taxon>Araneidae</taxon>
        <taxon>Araneus</taxon>
    </lineage>
</organism>
<comment type="caution">
    <text evidence="1">The sequence shown here is derived from an EMBL/GenBank/DDBJ whole genome shotgun (WGS) entry which is preliminary data.</text>
</comment>
<dbReference type="EMBL" id="BGPR01005369">
    <property type="protein sequence ID" value="GBN09538.1"/>
    <property type="molecule type" value="Genomic_DNA"/>
</dbReference>
<proteinExistence type="predicted"/>
<accession>A0A4Y2L4L3</accession>
<sequence length="173" mass="20219">MVHWRPLRRLQSSATQDHSDKYPVGISMISPHICTENCFSQPLISNVLTIFLRRRRSSVYIQNALDIRVFRNLHDLAHPPGARATVRLICSRFVWPQDEARHCYFFQDHRQRQEVENLSPCALTRLMAEFKGTKPAIHQRSDRLEPSSIITKFFLLPYQPLTGSPRWPGYATY</sequence>
<dbReference type="AlphaFoldDB" id="A0A4Y2L4L3"/>
<protein>
    <recommendedName>
        <fullName evidence="3">Integrase zinc-binding domain-containing protein</fullName>
    </recommendedName>
</protein>
<keyword evidence="2" id="KW-1185">Reference proteome</keyword>
<evidence type="ECO:0008006" key="3">
    <source>
        <dbReference type="Google" id="ProtNLM"/>
    </source>
</evidence>